<name>A0AAV0UMF0_HYABA</name>
<dbReference type="InterPro" id="IPR036249">
    <property type="entry name" value="Thioredoxin-like_sf"/>
</dbReference>
<dbReference type="PROSITE" id="PS51352">
    <property type="entry name" value="THIOREDOXIN_2"/>
    <property type="match status" value="1"/>
</dbReference>
<feature type="domain" description="Thioredoxin" evidence="2">
    <location>
        <begin position="135"/>
        <end position="255"/>
    </location>
</feature>
<proteinExistence type="predicted"/>
<reference evidence="3" key="1">
    <citation type="submission" date="2022-12" db="EMBL/GenBank/DDBJ databases">
        <authorList>
            <person name="Webb A."/>
        </authorList>
    </citation>
    <scope>NUCLEOTIDE SEQUENCE</scope>
    <source>
        <strain evidence="3">Hp1</strain>
    </source>
</reference>
<feature type="transmembrane region" description="Helical" evidence="1">
    <location>
        <begin position="20"/>
        <end position="39"/>
    </location>
</feature>
<gene>
    <name evidence="3" type="ORF">HBR001_LOCUS7380</name>
</gene>
<organism evidence="3 4">
    <name type="scientific">Hyaloperonospora brassicae</name>
    <name type="common">Brassica downy mildew</name>
    <name type="synonym">Peronospora brassicae</name>
    <dbReference type="NCBI Taxonomy" id="162125"/>
    <lineage>
        <taxon>Eukaryota</taxon>
        <taxon>Sar</taxon>
        <taxon>Stramenopiles</taxon>
        <taxon>Oomycota</taxon>
        <taxon>Peronosporomycetes</taxon>
        <taxon>Peronosporales</taxon>
        <taxon>Peronosporaceae</taxon>
        <taxon>Hyaloperonospora</taxon>
    </lineage>
</organism>
<keyword evidence="4" id="KW-1185">Reference proteome</keyword>
<dbReference type="InterPro" id="IPR013766">
    <property type="entry name" value="Thioredoxin_domain"/>
</dbReference>
<dbReference type="Gene3D" id="3.40.30.10">
    <property type="entry name" value="Glutaredoxin"/>
    <property type="match status" value="1"/>
</dbReference>
<feature type="transmembrane region" description="Helical" evidence="1">
    <location>
        <begin position="97"/>
        <end position="124"/>
    </location>
</feature>
<keyword evidence="1" id="KW-1133">Transmembrane helix</keyword>
<evidence type="ECO:0000313" key="3">
    <source>
        <dbReference type="EMBL" id="CAI5738121.1"/>
    </source>
</evidence>
<keyword evidence="1" id="KW-0472">Membrane</keyword>
<sequence>MAPRAPAVDAPSEALALPAWTRFLAPYYVCNVMTLLMYLPIRYQRSSEALMERDNMFQIPLEYEIFMLALASWLLNFRKKATADGVLSLFFLYGKLAVLASLYYLDLTLFGWYAVVCLVLFAALGQPKYQGPSKISELDPATMEKVVKKTSSAKKKGPVHSWLVFFYADWSDACVEHESMLADLSLRYTSESLQFGKIDVNKWSDLAVENRINVSTSSRQLPTFILFQNGKEVMRSPQITDAGKVIKAVLDQAGLVAAFKLQELKEEKAVVFEAKKTT</sequence>
<dbReference type="EMBL" id="CANTFL010001360">
    <property type="protein sequence ID" value="CAI5738121.1"/>
    <property type="molecule type" value="Genomic_DNA"/>
</dbReference>
<dbReference type="SUPFAM" id="SSF52833">
    <property type="entry name" value="Thioredoxin-like"/>
    <property type="match status" value="1"/>
</dbReference>
<dbReference type="AlphaFoldDB" id="A0AAV0UMF0"/>
<dbReference type="Pfam" id="PF00085">
    <property type="entry name" value="Thioredoxin"/>
    <property type="match status" value="1"/>
</dbReference>
<evidence type="ECO:0000259" key="2">
    <source>
        <dbReference type="PROSITE" id="PS51352"/>
    </source>
</evidence>
<keyword evidence="1" id="KW-0812">Transmembrane</keyword>
<evidence type="ECO:0000256" key="1">
    <source>
        <dbReference type="SAM" id="Phobius"/>
    </source>
</evidence>
<dbReference type="Proteomes" id="UP001162031">
    <property type="component" value="Unassembled WGS sequence"/>
</dbReference>
<feature type="transmembrane region" description="Helical" evidence="1">
    <location>
        <begin position="60"/>
        <end position="77"/>
    </location>
</feature>
<evidence type="ECO:0000313" key="4">
    <source>
        <dbReference type="Proteomes" id="UP001162031"/>
    </source>
</evidence>
<protein>
    <recommendedName>
        <fullName evidence="2">Thioredoxin domain-containing protein</fullName>
    </recommendedName>
</protein>
<accession>A0AAV0UMF0</accession>
<comment type="caution">
    <text evidence="3">The sequence shown here is derived from an EMBL/GenBank/DDBJ whole genome shotgun (WGS) entry which is preliminary data.</text>
</comment>